<comment type="caution">
    <text evidence="3">The sequence shown here is derived from an EMBL/GenBank/DDBJ whole genome shotgun (WGS) entry which is preliminary data.</text>
</comment>
<evidence type="ECO:0000313" key="3">
    <source>
        <dbReference type="EMBL" id="MQM07278.1"/>
    </source>
</evidence>
<name>A0A843WKV9_COLES</name>
<dbReference type="InterPro" id="IPR003676">
    <property type="entry name" value="SAUR_fam"/>
</dbReference>
<dbReference type="PANTHER" id="PTHR31374">
    <property type="entry name" value="AUXIN-INDUCED PROTEIN-LIKE-RELATED"/>
    <property type="match status" value="1"/>
</dbReference>
<comment type="similarity">
    <text evidence="1">Belongs to the ARG7 family.</text>
</comment>
<proteinExistence type="inferred from homology"/>
<dbReference type="AlphaFoldDB" id="A0A843WKV9"/>
<evidence type="ECO:0000256" key="2">
    <source>
        <dbReference type="SAM" id="MobiDB-lite"/>
    </source>
</evidence>
<dbReference type="Pfam" id="PF02519">
    <property type="entry name" value="Auxin_inducible"/>
    <property type="match status" value="1"/>
</dbReference>
<dbReference type="OrthoDB" id="1026046at2759"/>
<feature type="compositionally biased region" description="Basic and acidic residues" evidence="2">
    <location>
        <begin position="42"/>
        <end position="64"/>
    </location>
</feature>
<gene>
    <name evidence="3" type="ORF">Taro_040118</name>
</gene>
<sequence length="244" mass="27459">MSRMNPASRVQTYERNLGGWEASARAFGEERPLISVRTRGRASPEDEEPHRLSFEEASHPRSDQTRVSQETRLSEQALLLPPTPGRIRAPTTAVPITLAPGWLEMGSGDSHLLHALRHHLHGVGGTSRKEHQHHNTQALHIPKGCLAVMVGQEGEEQQRFVVPVAYLSHPLFMQLLKDAEDEYGFDHKGAIALPCHVEEFRCVQGLIDRERLLLHHHDGGGHHHLHLHLHLHHIPHNLVGCFRA</sequence>
<evidence type="ECO:0008006" key="5">
    <source>
        <dbReference type="Google" id="ProtNLM"/>
    </source>
</evidence>
<evidence type="ECO:0000256" key="1">
    <source>
        <dbReference type="ARBA" id="ARBA00006974"/>
    </source>
</evidence>
<accession>A0A843WKV9</accession>
<evidence type="ECO:0000313" key="4">
    <source>
        <dbReference type="Proteomes" id="UP000652761"/>
    </source>
</evidence>
<dbReference type="GO" id="GO:0009733">
    <property type="term" value="P:response to auxin"/>
    <property type="evidence" value="ECO:0007669"/>
    <property type="project" value="InterPro"/>
</dbReference>
<keyword evidence="4" id="KW-1185">Reference proteome</keyword>
<organism evidence="3 4">
    <name type="scientific">Colocasia esculenta</name>
    <name type="common">Wild taro</name>
    <name type="synonym">Arum esculentum</name>
    <dbReference type="NCBI Taxonomy" id="4460"/>
    <lineage>
        <taxon>Eukaryota</taxon>
        <taxon>Viridiplantae</taxon>
        <taxon>Streptophyta</taxon>
        <taxon>Embryophyta</taxon>
        <taxon>Tracheophyta</taxon>
        <taxon>Spermatophyta</taxon>
        <taxon>Magnoliopsida</taxon>
        <taxon>Liliopsida</taxon>
        <taxon>Araceae</taxon>
        <taxon>Aroideae</taxon>
        <taxon>Colocasieae</taxon>
        <taxon>Colocasia</taxon>
    </lineage>
</organism>
<dbReference type="Proteomes" id="UP000652761">
    <property type="component" value="Unassembled WGS sequence"/>
</dbReference>
<dbReference type="PANTHER" id="PTHR31374:SF29">
    <property type="entry name" value="SAUR-LIKE AUXIN-RESPONSIVE PROTEIN FAMILY"/>
    <property type="match status" value="1"/>
</dbReference>
<protein>
    <recommendedName>
        <fullName evidence="5">Auxin-responsive protein SAUR32</fullName>
    </recommendedName>
</protein>
<feature type="region of interest" description="Disordered" evidence="2">
    <location>
        <begin position="1"/>
        <end position="86"/>
    </location>
</feature>
<dbReference type="EMBL" id="NMUH01003839">
    <property type="protein sequence ID" value="MQM07278.1"/>
    <property type="molecule type" value="Genomic_DNA"/>
</dbReference>
<reference evidence="3" key="1">
    <citation type="submission" date="2017-07" db="EMBL/GenBank/DDBJ databases">
        <title>Taro Niue Genome Assembly and Annotation.</title>
        <authorList>
            <person name="Atibalentja N."/>
            <person name="Keating K."/>
            <person name="Fields C.J."/>
        </authorList>
    </citation>
    <scope>NUCLEOTIDE SEQUENCE</scope>
    <source>
        <strain evidence="3">Niue_2</strain>
        <tissue evidence="3">Leaf</tissue>
    </source>
</reference>